<feature type="domain" description="N-acetyltransferase" evidence="3">
    <location>
        <begin position="1"/>
        <end position="160"/>
    </location>
</feature>
<evidence type="ECO:0000259" key="3">
    <source>
        <dbReference type="PROSITE" id="PS51186"/>
    </source>
</evidence>
<evidence type="ECO:0000256" key="2">
    <source>
        <dbReference type="ARBA" id="ARBA00023315"/>
    </source>
</evidence>
<evidence type="ECO:0000313" key="4">
    <source>
        <dbReference type="EMBL" id="SFL75700.1"/>
    </source>
</evidence>
<dbReference type="CDD" id="cd04301">
    <property type="entry name" value="NAT_SF"/>
    <property type="match status" value="1"/>
</dbReference>
<dbReference type="PROSITE" id="PS51186">
    <property type="entry name" value="GNAT"/>
    <property type="match status" value="1"/>
</dbReference>
<evidence type="ECO:0000256" key="1">
    <source>
        <dbReference type="ARBA" id="ARBA00022679"/>
    </source>
</evidence>
<dbReference type="SUPFAM" id="SSF55729">
    <property type="entry name" value="Acyl-CoA N-acyltransferases (Nat)"/>
    <property type="match status" value="1"/>
</dbReference>
<dbReference type="InterPro" id="IPR016181">
    <property type="entry name" value="Acyl_CoA_acyltransferase"/>
</dbReference>
<dbReference type="RefSeq" id="WP_089862033.1">
    <property type="nucleotide sequence ID" value="NZ_FOTI01000029.1"/>
</dbReference>
<evidence type="ECO:0000313" key="5">
    <source>
        <dbReference type="Proteomes" id="UP000199006"/>
    </source>
</evidence>
<gene>
    <name evidence="4" type="ORF">SAMN02983006_01959</name>
</gene>
<dbReference type="InterPro" id="IPR000182">
    <property type="entry name" value="GNAT_dom"/>
</dbReference>
<reference evidence="4 5" key="1">
    <citation type="submission" date="2016-10" db="EMBL/GenBank/DDBJ databases">
        <authorList>
            <person name="de Groot N.N."/>
        </authorList>
    </citation>
    <scope>NUCLEOTIDE SEQUENCE [LARGE SCALE GENOMIC DNA]</scope>
    <source>
        <strain evidence="4 5">ATCC 51327</strain>
    </source>
</reference>
<dbReference type="OrthoDB" id="9798006at2"/>
<dbReference type="EMBL" id="FOTI01000029">
    <property type="protein sequence ID" value="SFL75700.1"/>
    <property type="molecule type" value="Genomic_DNA"/>
</dbReference>
<accession>A0A1I4KAJ2</accession>
<dbReference type="PANTHER" id="PTHR43072">
    <property type="entry name" value="N-ACETYLTRANSFERASE"/>
    <property type="match status" value="1"/>
</dbReference>
<dbReference type="AlphaFoldDB" id="A0A1I4KAJ2"/>
<keyword evidence="5" id="KW-1185">Reference proteome</keyword>
<dbReference type="STRING" id="29563.SAMN02983006_01959"/>
<keyword evidence="1 4" id="KW-0808">Transferase</keyword>
<keyword evidence="2" id="KW-0012">Acyltransferase</keyword>
<dbReference type="Pfam" id="PF13420">
    <property type="entry name" value="Acetyltransf_4"/>
    <property type="match status" value="1"/>
</dbReference>
<dbReference type="Gene3D" id="3.40.630.30">
    <property type="match status" value="1"/>
</dbReference>
<sequence>MIRAVRKADAAIIADIYNYYIKNTTITFEEQSIDAAEMLSRIEKITARYPWFVYEQEGQVIGYAYASSWKSRTAYRYNAELTIYLQPDQKGQGVGTILAKHVINLLREQKIHSVISVVTLPNQASAALHKKLGFQKIAVFKEVGYKFEQWLDVAYWQYLVI</sequence>
<organism evidence="4 5">
    <name type="scientific">Halanaerobium salsuginis</name>
    <dbReference type="NCBI Taxonomy" id="29563"/>
    <lineage>
        <taxon>Bacteria</taxon>
        <taxon>Bacillati</taxon>
        <taxon>Bacillota</taxon>
        <taxon>Clostridia</taxon>
        <taxon>Halanaerobiales</taxon>
        <taxon>Halanaerobiaceae</taxon>
        <taxon>Halanaerobium</taxon>
    </lineage>
</organism>
<dbReference type="PANTHER" id="PTHR43072:SF23">
    <property type="entry name" value="UPF0039 PROTEIN C11D3.02C"/>
    <property type="match status" value="1"/>
</dbReference>
<protein>
    <submittedName>
        <fullName evidence="4">Phosphinothricin acetyltransferase</fullName>
    </submittedName>
</protein>
<dbReference type="GO" id="GO:0016747">
    <property type="term" value="F:acyltransferase activity, transferring groups other than amino-acyl groups"/>
    <property type="evidence" value="ECO:0007669"/>
    <property type="project" value="InterPro"/>
</dbReference>
<dbReference type="Proteomes" id="UP000199006">
    <property type="component" value="Unassembled WGS sequence"/>
</dbReference>
<proteinExistence type="predicted"/>
<name>A0A1I4KAJ2_9FIRM</name>